<dbReference type="InterPro" id="IPR037068">
    <property type="entry name" value="DNA_primase_core_N_sf"/>
</dbReference>
<comment type="subunit">
    <text evidence="12">Monomer. Interacts with DnaB.</text>
</comment>
<sequence>MDVVDAIKRQVDLVAYIGRVTPLQKSGRSYRGLCPFHSEKTPSFYVFPERGTWRCFGACGEGGDLFTFVEKRENVDFRGALRILAAEAGIQLHEDDPKRRSHIERLAAIVSAAVGFYERQLHEPGGAEALDYLRGARGLTVDTIAAWHLGWAPDGWHHLRDFLLNRGYTIPDMVAAGVLVDAEKGREPYDRFRGRVIIPIANERGEFVALAGRGLHGEEPKYLNSPQTEIFDKGRTLFGLHAAADAIRAHGEVVVVEGYMDVLGPWQAGYRNLVATMGTSLTRHHAALLRRFAPRIVLALDPDAAGMNAAERAGSLLFGFTGEDQAADAARAADTLAADTDIDLRVAPLPAGRDPDELVRDDRPAWEQAIAGAQPFVEFLLFRMLGRRRSLSPLEVRHLVDRLVPVLLAVSDPVERGLYIQRVARHLGVPEATVADRLRRGRQARPRGAPEQEVRRPLGPEEVLLALLLQHPGLRLAYRNYPESLFTGALEREVFRRWLRDPDAVLAASDEAGQLARELAAYRLPPLTEAEARRAADRKIEDLLRERIRLHQAARAEELSEAERTRGANELARLALAAYRGEVPAGPERDLAEALIEEFELGLSIHRRETPPAH</sequence>
<dbReference type="GO" id="GO:0003677">
    <property type="term" value="F:DNA binding"/>
    <property type="evidence" value="ECO:0007669"/>
    <property type="project" value="UniProtKB-KW"/>
</dbReference>
<proteinExistence type="inferred from homology"/>
<dbReference type="EMBL" id="PDJQ01000001">
    <property type="protein sequence ID" value="PFG74629.1"/>
    <property type="molecule type" value="Genomic_DNA"/>
</dbReference>
<organism evidence="16 17">
    <name type="scientific">Tepidiforma thermophila (strain KCTC 52669 / CGMCC 1.13589 / G233)</name>
    <dbReference type="NCBI Taxonomy" id="2761530"/>
    <lineage>
        <taxon>Bacteria</taxon>
        <taxon>Bacillati</taxon>
        <taxon>Chloroflexota</taxon>
        <taxon>Tepidiformia</taxon>
        <taxon>Tepidiformales</taxon>
        <taxon>Tepidiformaceae</taxon>
        <taxon>Tepidiforma</taxon>
    </lineage>
</organism>
<dbReference type="Pfam" id="PF01807">
    <property type="entry name" value="Zn_ribbon_DnaG"/>
    <property type="match status" value="1"/>
</dbReference>
<dbReference type="InterPro" id="IPR030846">
    <property type="entry name" value="DnaG_bac"/>
</dbReference>
<keyword evidence="10 12" id="KW-0238">DNA-binding</keyword>
<keyword evidence="9" id="KW-0460">Magnesium</keyword>
<evidence type="ECO:0000313" key="16">
    <source>
        <dbReference type="EMBL" id="PFG74629.1"/>
    </source>
</evidence>
<dbReference type="GO" id="GO:0005737">
    <property type="term" value="C:cytoplasm"/>
    <property type="evidence" value="ECO:0007669"/>
    <property type="project" value="TreeGrafter"/>
</dbReference>
<evidence type="ECO:0000256" key="10">
    <source>
        <dbReference type="ARBA" id="ARBA00023125"/>
    </source>
</evidence>
<comment type="caution">
    <text evidence="16">The sequence shown here is derived from an EMBL/GenBank/DDBJ whole genome shotgun (WGS) entry which is preliminary data.</text>
</comment>
<protein>
    <recommendedName>
        <fullName evidence="12 13">DNA primase</fullName>
        <ecNumber evidence="12">2.7.7.101</ecNumber>
    </recommendedName>
</protein>
<feature type="domain" description="Toprim" evidence="15">
    <location>
        <begin position="251"/>
        <end position="330"/>
    </location>
</feature>
<comment type="cofactor">
    <cofactor evidence="13 14">
        <name>Zn(2+)</name>
        <dbReference type="ChEBI" id="CHEBI:29105"/>
    </cofactor>
    <text evidence="13 14">Binds 1 zinc ion per monomer.</text>
</comment>
<dbReference type="GO" id="GO:0000428">
    <property type="term" value="C:DNA-directed RNA polymerase complex"/>
    <property type="evidence" value="ECO:0007669"/>
    <property type="project" value="UniProtKB-KW"/>
</dbReference>
<evidence type="ECO:0000313" key="17">
    <source>
        <dbReference type="Proteomes" id="UP000223071"/>
    </source>
</evidence>
<evidence type="ECO:0000256" key="6">
    <source>
        <dbReference type="ARBA" id="ARBA00022723"/>
    </source>
</evidence>
<keyword evidence="17" id="KW-1185">Reference proteome</keyword>
<reference evidence="16 17" key="1">
    <citation type="submission" date="2017-09" db="EMBL/GenBank/DDBJ databases">
        <title>Sequencing the genomes of two abundant thermophiles in Great Basin hot springs: Thermocrinis jamiesonii and novel Chloroflexi Thermoflexus hugenholtzii.</title>
        <authorList>
            <person name="Hedlund B."/>
        </authorList>
    </citation>
    <scope>NUCLEOTIDE SEQUENCE [LARGE SCALE GENOMIC DNA]</scope>
    <source>
        <strain evidence="16 17">G233</strain>
    </source>
</reference>
<dbReference type="InterPro" id="IPR006295">
    <property type="entry name" value="DNA_primase_DnaG"/>
</dbReference>
<dbReference type="Gene3D" id="3.40.1360.10">
    <property type="match status" value="1"/>
</dbReference>
<dbReference type="CDD" id="cd03364">
    <property type="entry name" value="TOPRIM_DnaG_primases"/>
    <property type="match status" value="1"/>
</dbReference>
<dbReference type="EC" id="2.7.7.101" evidence="12"/>
<keyword evidence="7 14" id="KW-0863">Zinc-finger</keyword>
<comment type="caution">
    <text evidence="12">Lacks conserved residue(s) required for the propagation of feature annotation.</text>
</comment>
<dbReference type="Pfam" id="PF08275">
    <property type="entry name" value="DNAG_N"/>
    <property type="match status" value="1"/>
</dbReference>
<dbReference type="GO" id="GO:0003899">
    <property type="term" value="F:DNA-directed RNA polymerase activity"/>
    <property type="evidence" value="ECO:0007669"/>
    <property type="project" value="UniProtKB-UniRule"/>
</dbReference>
<dbReference type="PROSITE" id="PS50880">
    <property type="entry name" value="TOPRIM"/>
    <property type="match status" value="1"/>
</dbReference>
<keyword evidence="5 12" id="KW-0235">DNA replication</keyword>
<dbReference type="InterPro" id="IPR006171">
    <property type="entry name" value="TOPRIM_dom"/>
</dbReference>
<comment type="similarity">
    <text evidence="12 13">Belongs to the DnaG primase family.</text>
</comment>
<feature type="zinc finger region" description="CHC2-type" evidence="14">
    <location>
        <begin position="34"/>
        <end position="59"/>
    </location>
</feature>
<dbReference type="AlphaFoldDB" id="A0A2A9HIH5"/>
<dbReference type="SUPFAM" id="SSF56731">
    <property type="entry name" value="DNA primase core"/>
    <property type="match status" value="1"/>
</dbReference>
<dbReference type="Proteomes" id="UP000223071">
    <property type="component" value="Unassembled WGS sequence"/>
</dbReference>
<evidence type="ECO:0000256" key="3">
    <source>
        <dbReference type="ARBA" id="ARBA00022679"/>
    </source>
</evidence>
<accession>A0A2A9HIH5</accession>
<dbReference type="InterPro" id="IPR036977">
    <property type="entry name" value="DNA_primase_Znf_CHC2"/>
</dbReference>
<keyword evidence="11 12" id="KW-0804">Transcription</keyword>
<evidence type="ECO:0000259" key="15">
    <source>
        <dbReference type="PROSITE" id="PS50880"/>
    </source>
</evidence>
<dbReference type="Gene3D" id="3.90.580.10">
    <property type="entry name" value="Zinc finger, CHC2-type domain"/>
    <property type="match status" value="1"/>
</dbReference>
<dbReference type="InterPro" id="IPR002694">
    <property type="entry name" value="Znf_CHC2"/>
</dbReference>
<comment type="function">
    <text evidence="12 13">RNA polymerase that catalyzes the synthesis of short RNA molecules used as primers for DNA polymerase during DNA replication.</text>
</comment>
<dbReference type="PANTHER" id="PTHR30313">
    <property type="entry name" value="DNA PRIMASE"/>
    <property type="match status" value="1"/>
</dbReference>
<dbReference type="GO" id="GO:0008270">
    <property type="term" value="F:zinc ion binding"/>
    <property type="evidence" value="ECO:0007669"/>
    <property type="project" value="UniProtKB-KW"/>
</dbReference>
<gene>
    <name evidence="12" type="primary">dnaG</name>
    <name evidence="16" type="ORF">A9A59_1866</name>
</gene>
<dbReference type="HAMAP" id="MF_00974">
    <property type="entry name" value="DNA_primase_DnaG"/>
    <property type="match status" value="1"/>
</dbReference>
<comment type="catalytic activity">
    <reaction evidence="12">
        <text>ssDNA + n NTP = ssDNA/pppN(pN)n-1 hybrid + (n-1) diphosphate.</text>
        <dbReference type="EC" id="2.7.7.101"/>
    </reaction>
</comment>
<evidence type="ECO:0000256" key="11">
    <source>
        <dbReference type="ARBA" id="ARBA00023163"/>
    </source>
</evidence>
<keyword evidence="4 12" id="KW-0548">Nucleotidyltransferase</keyword>
<dbReference type="PIRSF" id="PIRSF002811">
    <property type="entry name" value="DnaG"/>
    <property type="match status" value="1"/>
</dbReference>
<dbReference type="GO" id="GO:0006269">
    <property type="term" value="P:DNA replication, synthesis of primer"/>
    <property type="evidence" value="ECO:0007669"/>
    <property type="project" value="UniProtKB-UniRule"/>
</dbReference>
<evidence type="ECO:0000256" key="9">
    <source>
        <dbReference type="ARBA" id="ARBA00022842"/>
    </source>
</evidence>
<keyword evidence="3 12" id="KW-0808">Transferase</keyword>
<evidence type="ECO:0000256" key="1">
    <source>
        <dbReference type="ARBA" id="ARBA00022478"/>
    </source>
</evidence>
<evidence type="ECO:0000256" key="13">
    <source>
        <dbReference type="PIRNR" id="PIRNR002811"/>
    </source>
</evidence>
<dbReference type="NCBIfam" id="TIGR01391">
    <property type="entry name" value="dnaG"/>
    <property type="match status" value="1"/>
</dbReference>
<dbReference type="InterPro" id="IPR013264">
    <property type="entry name" value="DNAG_N"/>
</dbReference>
<dbReference type="GO" id="GO:1990077">
    <property type="term" value="C:primosome complex"/>
    <property type="evidence" value="ECO:0007669"/>
    <property type="project" value="UniProtKB-KW"/>
</dbReference>
<dbReference type="InterPro" id="IPR019475">
    <property type="entry name" value="DNA_primase_DnaB-bd"/>
</dbReference>
<dbReference type="InterPro" id="IPR050219">
    <property type="entry name" value="DnaG_primase"/>
</dbReference>
<keyword evidence="8 13" id="KW-0862">Zinc</keyword>
<dbReference type="SMART" id="SM00400">
    <property type="entry name" value="ZnF_CHCC"/>
    <property type="match status" value="1"/>
</dbReference>
<evidence type="ECO:0000256" key="5">
    <source>
        <dbReference type="ARBA" id="ARBA00022705"/>
    </source>
</evidence>
<name>A0A2A9HIH5_TEPT2</name>
<dbReference type="PANTHER" id="PTHR30313:SF2">
    <property type="entry name" value="DNA PRIMASE"/>
    <property type="match status" value="1"/>
</dbReference>
<evidence type="ECO:0000256" key="8">
    <source>
        <dbReference type="ARBA" id="ARBA00022833"/>
    </source>
</evidence>
<keyword evidence="1 12" id="KW-0240">DNA-directed RNA polymerase</keyword>
<dbReference type="SUPFAM" id="SSF57783">
    <property type="entry name" value="Zinc beta-ribbon"/>
    <property type="match status" value="1"/>
</dbReference>
<evidence type="ECO:0000256" key="4">
    <source>
        <dbReference type="ARBA" id="ARBA00022695"/>
    </source>
</evidence>
<keyword evidence="6 13" id="KW-0479">Metal-binding</keyword>
<dbReference type="InterPro" id="IPR034151">
    <property type="entry name" value="TOPRIM_DnaG_bac"/>
</dbReference>
<evidence type="ECO:0000256" key="12">
    <source>
        <dbReference type="HAMAP-Rule" id="MF_00974"/>
    </source>
</evidence>
<dbReference type="Pfam" id="PF13662">
    <property type="entry name" value="Toprim_4"/>
    <property type="match status" value="1"/>
</dbReference>
<keyword evidence="2 12" id="KW-0639">Primosome</keyword>
<dbReference type="Pfam" id="PF10410">
    <property type="entry name" value="DnaB_bind"/>
    <property type="match status" value="1"/>
</dbReference>
<dbReference type="SMART" id="SM00493">
    <property type="entry name" value="TOPRIM"/>
    <property type="match status" value="1"/>
</dbReference>
<evidence type="ECO:0000256" key="7">
    <source>
        <dbReference type="ARBA" id="ARBA00022771"/>
    </source>
</evidence>
<evidence type="ECO:0000256" key="2">
    <source>
        <dbReference type="ARBA" id="ARBA00022515"/>
    </source>
</evidence>
<evidence type="ECO:0000256" key="14">
    <source>
        <dbReference type="PIRSR" id="PIRSR002811-1"/>
    </source>
</evidence>
<dbReference type="Gene3D" id="3.90.980.10">
    <property type="entry name" value="DNA primase, catalytic core, N-terminal domain"/>
    <property type="match status" value="1"/>
</dbReference>
<dbReference type="RefSeq" id="WP_098504002.1">
    <property type="nucleotide sequence ID" value="NZ_PDJQ01000001.1"/>
</dbReference>